<protein>
    <recommendedName>
        <fullName evidence="4">P83100 family protein</fullName>
    </recommendedName>
</protein>
<accession>A0A833LW07</accession>
<organism evidence="2 3">
    <name type="scientific">Leptonema illini</name>
    <dbReference type="NCBI Taxonomy" id="183"/>
    <lineage>
        <taxon>Bacteria</taxon>
        <taxon>Pseudomonadati</taxon>
        <taxon>Spirochaetota</taxon>
        <taxon>Spirochaetia</taxon>
        <taxon>Leptospirales</taxon>
        <taxon>Leptospiraceae</taxon>
        <taxon>Leptonema</taxon>
    </lineage>
</organism>
<name>A0A833LW07_9LEPT</name>
<evidence type="ECO:0000313" key="2">
    <source>
        <dbReference type="EMBL" id="KAB2929956.1"/>
    </source>
</evidence>
<reference evidence="2 3" key="1">
    <citation type="submission" date="2019-10" db="EMBL/GenBank/DDBJ databases">
        <title>Extracellular Electron Transfer in a Candidatus Methanoperedens spp. Enrichment Culture.</title>
        <authorList>
            <person name="Berger S."/>
            <person name="Rangel Shaw D."/>
            <person name="Berben T."/>
            <person name="In 'T Zandt M."/>
            <person name="Frank J."/>
            <person name="Reimann J."/>
            <person name="Jetten M.S.M."/>
            <person name="Welte C.U."/>
        </authorList>
    </citation>
    <scope>NUCLEOTIDE SEQUENCE [LARGE SCALE GENOMIC DNA]</scope>
    <source>
        <strain evidence="2">SB12</strain>
    </source>
</reference>
<feature type="region of interest" description="Disordered" evidence="1">
    <location>
        <begin position="227"/>
        <end position="368"/>
    </location>
</feature>
<evidence type="ECO:0008006" key="4">
    <source>
        <dbReference type="Google" id="ProtNLM"/>
    </source>
</evidence>
<evidence type="ECO:0000313" key="3">
    <source>
        <dbReference type="Proteomes" id="UP000460298"/>
    </source>
</evidence>
<dbReference type="EMBL" id="WBUI01000024">
    <property type="protein sequence ID" value="KAB2929956.1"/>
    <property type="molecule type" value="Genomic_DNA"/>
</dbReference>
<feature type="compositionally biased region" description="Basic and acidic residues" evidence="1">
    <location>
        <begin position="227"/>
        <end position="347"/>
    </location>
</feature>
<evidence type="ECO:0000256" key="1">
    <source>
        <dbReference type="SAM" id="MobiDB-lite"/>
    </source>
</evidence>
<gene>
    <name evidence="2" type="ORF">F9K24_18155</name>
</gene>
<dbReference type="Proteomes" id="UP000460298">
    <property type="component" value="Unassembled WGS sequence"/>
</dbReference>
<dbReference type="Pfam" id="PF05262">
    <property type="entry name" value="Borrelia_P83"/>
    <property type="match status" value="1"/>
</dbReference>
<comment type="caution">
    <text evidence="2">The sequence shown here is derived from an EMBL/GenBank/DDBJ whole genome shotgun (WGS) entry which is preliminary data.</text>
</comment>
<dbReference type="SUPFAM" id="SSF63825">
    <property type="entry name" value="YWTD domain"/>
    <property type="match status" value="1"/>
</dbReference>
<sequence length="571" mass="65991">MSRLRIIASLMAVMLFAGITGPVFSQEKPSIAEEALTAPTVRFENRTNRRATPAARQYERNLGIRIAENAINDRTAPVADIQIFRVFDANKEKYGADVIVLGPKTDFGHILAIQRVIAGYLERAFEFKPEQAETMSLFIIYYNAEIRSRPELIEKSFSDAVIAKLDAKKAGIDRSYKNWPGKTMILIPLRKNVVRPDKADIDREEIKKETEDNKDVKKDEKDALDKVDAERTKDDQTKLDQKKSELDIKQEQIDQQKKDLEKKEQEFTKDLVDTGKKLEELRKDPVKNAVEIKKEEQKQQDLAKKQEEVKKQQEEVKKQEQTVTQEKKEVQEQKTDTPSRQEEKKDQSTSTTDTTKTEEQKKEEVKKDETIANLQKEKEELQKEIEKKEEQSENVVLEKILFMRVQSIEKGHYSNELWYVDTNKDDTLFRSPFTKICSRDFVAVPDQGVMVAGYAGDSHEQSDHFLVLLDPENLEFKKQSNESVFWNTPMILRDGKIYAVESFNGQYFLSRFNPDLTLDARSSEGMSPHSEITFFKDKIYVTGQDKDGRPTTIQVFNRSDLKLLKTITPPK</sequence>
<dbReference type="AlphaFoldDB" id="A0A833LW07"/>
<feature type="compositionally biased region" description="Basic and acidic residues" evidence="1">
    <location>
        <begin position="355"/>
        <end position="368"/>
    </location>
</feature>
<proteinExistence type="predicted"/>
<dbReference type="InterPro" id="IPR007926">
    <property type="entry name" value="Borrelia_P83"/>
</dbReference>